<evidence type="ECO:0000313" key="10">
    <source>
        <dbReference type="Proteomes" id="UP000192927"/>
    </source>
</evidence>
<evidence type="ECO:0000256" key="2">
    <source>
        <dbReference type="ARBA" id="ARBA00022692"/>
    </source>
</evidence>
<comment type="subcellular location">
    <subcellularLocation>
        <location evidence="1">Membrane</location>
        <topology evidence="1">Multi-pass membrane protein</topology>
    </subcellularLocation>
</comment>
<feature type="transmembrane region" description="Helical" evidence="7">
    <location>
        <begin position="99"/>
        <end position="118"/>
    </location>
</feature>
<feature type="compositionally biased region" description="Basic and acidic residues" evidence="6">
    <location>
        <begin position="469"/>
        <end position="487"/>
    </location>
</feature>
<feature type="transmembrane region" description="Helical" evidence="7">
    <location>
        <begin position="58"/>
        <end position="79"/>
    </location>
</feature>
<keyword evidence="10" id="KW-1185">Reference proteome</keyword>
<accession>A0A1W5D9V5</accession>
<evidence type="ECO:0000256" key="3">
    <source>
        <dbReference type="ARBA" id="ARBA00022989"/>
    </source>
</evidence>
<dbReference type="EMBL" id="FWEW01003560">
    <property type="protein sequence ID" value="SLM39821.1"/>
    <property type="molecule type" value="Genomic_DNA"/>
</dbReference>
<dbReference type="Proteomes" id="UP000192927">
    <property type="component" value="Unassembled WGS sequence"/>
</dbReference>
<evidence type="ECO:0000256" key="1">
    <source>
        <dbReference type="ARBA" id="ARBA00004141"/>
    </source>
</evidence>
<feature type="domain" description="Rhodopsin" evidence="8">
    <location>
        <begin position="40"/>
        <end position="251"/>
    </location>
</feature>
<feature type="transmembrane region" description="Helical" evidence="7">
    <location>
        <begin position="26"/>
        <end position="46"/>
    </location>
</feature>
<dbReference type="PANTHER" id="PTHR33048:SF19">
    <property type="entry name" value="MEMBRANE PROTEIN PTH11-LIKE, PUTATIVE (AFU_ORTHOLOGUE AFUA_1G14080)-RELATED"/>
    <property type="match status" value="1"/>
</dbReference>
<dbReference type="InterPro" id="IPR052337">
    <property type="entry name" value="SAT4-like"/>
</dbReference>
<dbReference type="Pfam" id="PF20684">
    <property type="entry name" value="Fung_rhodopsin"/>
    <property type="match status" value="1"/>
</dbReference>
<feature type="region of interest" description="Disordered" evidence="6">
    <location>
        <begin position="459"/>
        <end position="511"/>
    </location>
</feature>
<feature type="transmembrane region" description="Helical" evidence="7">
    <location>
        <begin position="255"/>
        <end position="278"/>
    </location>
</feature>
<evidence type="ECO:0000256" key="5">
    <source>
        <dbReference type="ARBA" id="ARBA00038359"/>
    </source>
</evidence>
<keyword evidence="4 7" id="KW-0472">Membrane</keyword>
<organism evidence="9 10">
    <name type="scientific">Lasallia pustulata</name>
    <dbReference type="NCBI Taxonomy" id="136370"/>
    <lineage>
        <taxon>Eukaryota</taxon>
        <taxon>Fungi</taxon>
        <taxon>Dikarya</taxon>
        <taxon>Ascomycota</taxon>
        <taxon>Pezizomycotina</taxon>
        <taxon>Lecanoromycetes</taxon>
        <taxon>OSLEUM clade</taxon>
        <taxon>Umbilicariomycetidae</taxon>
        <taxon>Umbilicariales</taxon>
        <taxon>Umbilicariaceae</taxon>
        <taxon>Lasallia</taxon>
    </lineage>
</organism>
<evidence type="ECO:0000256" key="4">
    <source>
        <dbReference type="ARBA" id="ARBA00023136"/>
    </source>
</evidence>
<keyword evidence="3 7" id="KW-1133">Transmembrane helix</keyword>
<feature type="transmembrane region" description="Helical" evidence="7">
    <location>
        <begin position="188"/>
        <end position="211"/>
    </location>
</feature>
<feature type="transmembrane region" description="Helical" evidence="7">
    <location>
        <begin position="223"/>
        <end position="243"/>
    </location>
</feature>
<keyword evidence="2 7" id="KW-0812">Transmembrane</keyword>
<proteinExistence type="inferred from homology"/>
<name>A0A1W5D9V5_9LECA</name>
<protein>
    <recommendedName>
        <fullName evidence="8">Rhodopsin domain-containing protein</fullName>
    </recommendedName>
</protein>
<dbReference type="PANTHER" id="PTHR33048">
    <property type="entry name" value="PTH11-LIKE INTEGRAL MEMBRANE PROTEIN (AFU_ORTHOLOGUE AFUA_5G11245)"/>
    <property type="match status" value="1"/>
</dbReference>
<dbReference type="InterPro" id="IPR049326">
    <property type="entry name" value="Rhodopsin_dom_fungi"/>
</dbReference>
<comment type="similarity">
    <text evidence="5">Belongs to the SAT4 family.</text>
</comment>
<reference evidence="10" key="1">
    <citation type="submission" date="2017-03" db="EMBL/GenBank/DDBJ databases">
        <authorList>
            <person name="Sharma R."/>
            <person name="Thines M."/>
        </authorList>
    </citation>
    <scope>NUCLEOTIDE SEQUENCE [LARGE SCALE GENOMIC DNA]</scope>
</reference>
<evidence type="ECO:0000259" key="8">
    <source>
        <dbReference type="Pfam" id="PF20684"/>
    </source>
</evidence>
<feature type="region of interest" description="Disordered" evidence="6">
    <location>
        <begin position="348"/>
        <end position="446"/>
    </location>
</feature>
<sequence length="511" mass="56035">MPLERRMYSSAPPAQTAVQNNPTLLVSWWCTGFALVIIVLRLSGRYIRTERLFGEDKIMALSIIPLMIRMALIHVVLIWGTNNAVTTGLTAEEIRHREIGSRLVLASRIMYAAFLWVAKFTVSEFLKRLTEQVWRRSYQIGLQFIRWFLVLTFIGVVIATLSECHPFTHYWQVVPDPGPQCRQGYAQLITMGASDVITDLLLIVFPIPIIIRSAMPMKRKISLVLLFSLSAILIGITVYRVTATVSRHSNQQFRSLLASLEILAAAAVSNALVLGSFVRDRGVKKQRFRFGSTSGSDMDRPDLTRRGTLTAMTWGSDSDLVGDLGIRLGPEFSNPHACLPRPAPVALPHESYRAPQPPDAHPKGWAFPDRVSADSDETDDMKSPTLVRTPRPADGSLLPRRASFFDIGGLLEDGKPAPSPHQGRTPSSPGVLPAPPASPAALDDRSRQGSVALLQDLGGLLATTPPPPEVEKVRNFSRPGGREREADGGQARARPRPGKGDSLQDVGGLLG</sequence>
<evidence type="ECO:0000256" key="7">
    <source>
        <dbReference type="SAM" id="Phobius"/>
    </source>
</evidence>
<evidence type="ECO:0000256" key="6">
    <source>
        <dbReference type="SAM" id="MobiDB-lite"/>
    </source>
</evidence>
<evidence type="ECO:0000313" key="9">
    <source>
        <dbReference type="EMBL" id="SLM39821.1"/>
    </source>
</evidence>
<dbReference type="GO" id="GO:0016020">
    <property type="term" value="C:membrane"/>
    <property type="evidence" value="ECO:0007669"/>
    <property type="project" value="UniProtKB-SubCell"/>
</dbReference>
<feature type="transmembrane region" description="Helical" evidence="7">
    <location>
        <begin position="144"/>
        <end position="168"/>
    </location>
</feature>
<dbReference type="AlphaFoldDB" id="A0A1W5D9V5"/>